<dbReference type="GO" id="GO:0016491">
    <property type="term" value="F:oxidoreductase activity"/>
    <property type="evidence" value="ECO:0007669"/>
    <property type="project" value="InterPro"/>
</dbReference>
<dbReference type="NCBIfam" id="NF005548">
    <property type="entry name" value="PRK07208.1-4"/>
    <property type="match status" value="1"/>
</dbReference>
<accession>A0A1H3YUV1</accession>
<evidence type="ECO:0000313" key="4">
    <source>
        <dbReference type="Proteomes" id="UP000183469"/>
    </source>
</evidence>
<dbReference type="OrthoDB" id="9806565at2"/>
<dbReference type="SUPFAM" id="SSF51971">
    <property type="entry name" value="Nucleotide-binding domain"/>
    <property type="match status" value="1"/>
</dbReference>
<dbReference type="InterPro" id="IPR002937">
    <property type="entry name" value="Amino_oxidase"/>
</dbReference>
<keyword evidence="1" id="KW-1133">Transmembrane helix</keyword>
<dbReference type="PANTHER" id="PTHR21197:SF0">
    <property type="entry name" value="UDP-GALACTOPYRANOSE MUTASE"/>
    <property type="match status" value="1"/>
</dbReference>
<dbReference type="NCBIfam" id="NF005549">
    <property type="entry name" value="PRK07208.1-5"/>
    <property type="match status" value="1"/>
</dbReference>
<dbReference type="Proteomes" id="UP000183469">
    <property type="component" value="Unassembled WGS sequence"/>
</dbReference>
<dbReference type="Gene3D" id="3.50.50.60">
    <property type="entry name" value="FAD/NAD(P)-binding domain"/>
    <property type="match status" value="1"/>
</dbReference>
<proteinExistence type="predicted"/>
<dbReference type="GO" id="GO:0005829">
    <property type="term" value="C:cytosol"/>
    <property type="evidence" value="ECO:0007669"/>
    <property type="project" value="TreeGrafter"/>
</dbReference>
<feature type="transmembrane region" description="Helical" evidence="1">
    <location>
        <begin position="121"/>
        <end position="149"/>
    </location>
</feature>
<feature type="domain" description="Amine oxidase" evidence="2">
    <location>
        <begin position="12"/>
        <end position="421"/>
    </location>
</feature>
<dbReference type="AlphaFoldDB" id="A0A1H3YUV1"/>
<dbReference type="InterPro" id="IPR036188">
    <property type="entry name" value="FAD/NAD-bd_sf"/>
</dbReference>
<gene>
    <name evidence="3" type="ORF">SAMN05660648_02126</name>
</gene>
<dbReference type="RefSeq" id="WP_074672633.1">
    <property type="nucleotide sequence ID" value="NZ_FNQG01000009.1"/>
</dbReference>
<keyword evidence="1" id="KW-0812">Transmembrane</keyword>
<reference evidence="3 4" key="1">
    <citation type="submission" date="2016-10" db="EMBL/GenBank/DDBJ databases">
        <authorList>
            <person name="de Groot N.N."/>
        </authorList>
    </citation>
    <scope>NUCLEOTIDE SEQUENCE [LARGE SCALE GENOMIC DNA]</scope>
    <source>
        <strain evidence="3 4">DSM 2872</strain>
    </source>
</reference>
<protein>
    <submittedName>
        <fullName evidence="3">Protoporphyrinogen oxidase</fullName>
    </submittedName>
</protein>
<evidence type="ECO:0000313" key="3">
    <source>
        <dbReference type="EMBL" id="SEA14868.1"/>
    </source>
</evidence>
<evidence type="ECO:0000256" key="1">
    <source>
        <dbReference type="SAM" id="Phobius"/>
    </source>
</evidence>
<keyword evidence="1" id="KW-0472">Membrane</keyword>
<dbReference type="GO" id="GO:0008767">
    <property type="term" value="F:UDP-galactopyranose mutase activity"/>
    <property type="evidence" value="ECO:0007669"/>
    <property type="project" value="TreeGrafter"/>
</dbReference>
<dbReference type="Pfam" id="PF01593">
    <property type="entry name" value="Amino_oxidase"/>
    <property type="match status" value="1"/>
</dbReference>
<organism evidence="3 4">
    <name type="scientific">Selenomonas ruminantium</name>
    <dbReference type="NCBI Taxonomy" id="971"/>
    <lineage>
        <taxon>Bacteria</taxon>
        <taxon>Bacillati</taxon>
        <taxon>Bacillota</taxon>
        <taxon>Negativicutes</taxon>
        <taxon>Selenomonadales</taxon>
        <taxon>Selenomonadaceae</taxon>
        <taxon>Selenomonas</taxon>
    </lineage>
</organism>
<sequence length="514" mass="59967">MKNAIIIGAGPAGLTAAYYMLKETDIHPIIIEKEDYVGGIARTVEYKGNRMDIGGHRFFSKNREITDLWEELMPLQGKPAMDDKMLKRECQLKQEGPDPEKDDKVMLNRHRISRIMYMKRFFDYPISLGINTIMNLGVVRLTVVVASYIKALFIKRPENNLENFMINRFGKRLYNMFFKDYTHKVWGRYPKEIDADWGSQRIKGISLCKVISHLCAQIVHMRSGSVETSLIDRFYYPKYGPGQLWDTMKEEIEKNGGEIYFNNEVKEISRQSDKVTYIKTKNGSKTKVWEADYILSSMPIKELIKDINDDTIQQDVKEVADGLIYRDFITVGLLVDRLKIKNTTRIRTLGNNIPDCWIYVQEPDVEIGRLQIFNNWSPYLLKDPINKVWLGLEYFCHENDEKWSMSDEDFIKFAVGELEQIGVISKDDVEDSVCVHVPKAYPAYFGRYKEFQIVKSYLDSIDNLYCIGRNGQHRYNNMDHSMLTAIEAVRAINDPKYSKSNIWNVNTEKEYHEN</sequence>
<name>A0A1H3YUV1_SELRU</name>
<dbReference type="NCBIfam" id="NF005546">
    <property type="entry name" value="PRK07208.1-2"/>
    <property type="match status" value="1"/>
</dbReference>
<dbReference type="GO" id="GO:0050660">
    <property type="term" value="F:flavin adenine dinucleotide binding"/>
    <property type="evidence" value="ECO:0007669"/>
    <property type="project" value="TreeGrafter"/>
</dbReference>
<dbReference type="EMBL" id="FNQG01000009">
    <property type="protein sequence ID" value="SEA14868.1"/>
    <property type="molecule type" value="Genomic_DNA"/>
</dbReference>
<dbReference type="PANTHER" id="PTHR21197">
    <property type="entry name" value="UDP-GALACTOPYRANOSE MUTASE"/>
    <property type="match status" value="1"/>
</dbReference>
<evidence type="ECO:0000259" key="2">
    <source>
        <dbReference type="Pfam" id="PF01593"/>
    </source>
</evidence>
<dbReference type="PRINTS" id="PR00419">
    <property type="entry name" value="ADXRDTASE"/>
</dbReference>